<keyword evidence="1" id="KW-0472">Membrane</keyword>
<protein>
    <submittedName>
        <fullName evidence="2">Uncharacterized protein</fullName>
    </submittedName>
</protein>
<feature type="transmembrane region" description="Helical" evidence="1">
    <location>
        <begin position="94"/>
        <end position="114"/>
    </location>
</feature>
<feature type="transmembrane region" description="Helical" evidence="1">
    <location>
        <begin position="42"/>
        <end position="60"/>
    </location>
</feature>
<accession>A0A5N5U6S1</accession>
<dbReference type="AlphaFoldDB" id="A0A5N5U6S1"/>
<name>A0A5N5U6S1_9EURY</name>
<keyword evidence="1" id="KW-1133">Transmembrane helix</keyword>
<dbReference type="Proteomes" id="UP000326207">
    <property type="component" value="Unassembled WGS sequence"/>
</dbReference>
<gene>
    <name evidence="2" type="ORF">DM867_10720</name>
    <name evidence="3" type="ORF">DP108_10465</name>
</gene>
<feature type="transmembrane region" description="Helical" evidence="1">
    <location>
        <begin position="67"/>
        <end position="88"/>
    </location>
</feature>
<proteinExistence type="predicted"/>
<evidence type="ECO:0000313" key="2">
    <source>
        <dbReference type="EMBL" id="KAB7513442.1"/>
    </source>
</evidence>
<evidence type="ECO:0000256" key="1">
    <source>
        <dbReference type="SAM" id="Phobius"/>
    </source>
</evidence>
<evidence type="ECO:0000313" key="4">
    <source>
        <dbReference type="Proteomes" id="UP000326207"/>
    </source>
</evidence>
<dbReference type="RefSeq" id="WP_152134233.1">
    <property type="nucleotide sequence ID" value="NZ_QKKZ01000004.1"/>
</dbReference>
<organism evidence="2 5">
    <name type="scientific">Halosegnis rubeus</name>
    <dbReference type="NCBI Taxonomy" id="2212850"/>
    <lineage>
        <taxon>Archaea</taxon>
        <taxon>Methanobacteriati</taxon>
        <taxon>Methanobacteriota</taxon>
        <taxon>Stenosarchaea group</taxon>
        <taxon>Halobacteria</taxon>
        <taxon>Halobacteriales</taxon>
        <taxon>Natronomonadaceae</taxon>
        <taxon>Halosegnis</taxon>
    </lineage>
</organism>
<feature type="transmembrane region" description="Helical" evidence="1">
    <location>
        <begin position="175"/>
        <end position="193"/>
    </location>
</feature>
<comment type="caution">
    <text evidence="2">The sequence shown here is derived from an EMBL/GenBank/DDBJ whole genome shotgun (WGS) entry which is preliminary data.</text>
</comment>
<reference evidence="4 5" key="1">
    <citation type="submission" date="2019-10" db="EMBL/GenBank/DDBJ databases">
        <title>Unraveling microbial dark matter from salterns through culturing: the case of the genus Halosegnis.</title>
        <authorList>
            <person name="Duran-Viseras A."/>
            <person name="Andrei A.-S."/>
            <person name="Vera-Gargallo B."/>
            <person name="Ghai R."/>
            <person name="Sanchez-Porro C."/>
            <person name="Ventosa A."/>
        </authorList>
    </citation>
    <scope>NUCLEOTIDE SEQUENCE [LARGE SCALE GENOMIC DNA]</scope>
    <source>
        <strain evidence="2 5">F18-79</strain>
        <strain evidence="3 4">F19-13</strain>
    </source>
</reference>
<dbReference type="Proteomes" id="UP000326865">
    <property type="component" value="Unassembled WGS sequence"/>
</dbReference>
<sequence>MEDSGIGRLLGGARTNASLAWAVIAFTFLVAVANAVAVAPLWAGFALVVGLLGLVVPVVYRDPTAMLPWELLLLAALPLLARVVASLAAFRSDIVTYVAVATVALLIAVELHLLTPVEMSYRFAVGFVVITTMAAAGIWALVRYGSDAYLGTQLLLPPGGPNAPREALSQVEHKLMVEFVASFIAGIGAGVLFEGYFRRQHRGEDILEQVEVELP</sequence>
<feature type="transmembrane region" description="Helical" evidence="1">
    <location>
        <begin position="18"/>
        <end position="36"/>
    </location>
</feature>
<evidence type="ECO:0000313" key="3">
    <source>
        <dbReference type="EMBL" id="KAB7517425.1"/>
    </source>
</evidence>
<dbReference type="EMBL" id="QMDY01000005">
    <property type="protein sequence ID" value="KAB7517425.1"/>
    <property type="molecule type" value="Genomic_DNA"/>
</dbReference>
<dbReference type="EMBL" id="QKKZ01000004">
    <property type="protein sequence ID" value="KAB7513442.1"/>
    <property type="molecule type" value="Genomic_DNA"/>
</dbReference>
<keyword evidence="1" id="KW-0812">Transmembrane</keyword>
<keyword evidence="5" id="KW-1185">Reference proteome</keyword>
<evidence type="ECO:0000313" key="5">
    <source>
        <dbReference type="Proteomes" id="UP000326865"/>
    </source>
</evidence>
<accession>A0A5N5UFD3</accession>
<feature type="transmembrane region" description="Helical" evidence="1">
    <location>
        <begin position="121"/>
        <end position="142"/>
    </location>
</feature>